<proteinExistence type="predicted"/>
<sequence length="198" mass="23056">MTIKDSIYFIYDGIESKRYGIANVNLDSGMQEEYFAASRRINEEQIRGRSKPYFQGIEKEPLKFSVSFAFEEAWDEATIREVKRWLTEPDYYKPLIFSNDPEKVYYAICVDDPQLVHNCLQQGYMKLNFRCNDAYAYSPLSLSKVYDWDENPLIIARNAFTNGDKHGILLNSNDQITLNTAKTWNDISPAISWKDLSI</sequence>
<organism evidence="2 3">
    <name type="scientific">Cohnella terricola</name>
    <dbReference type="NCBI Taxonomy" id="1289167"/>
    <lineage>
        <taxon>Bacteria</taxon>
        <taxon>Bacillati</taxon>
        <taxon>Bacillota</taxon>
        <taxon>Bacilli</taxon>
        <taxon>Bacillales</taxon>
        <taxon>Paenibacillaceae</taxon>
        <taxon>Cohnella</taxon>
    </lineage>
</organism>
<protein>
    <submittedName>
        <fullName evidence="2">Phage tail protein</fullName>
    </submittedName>
</protein>
<dbReference type="AlphaFoldDB" id="A0A559JDM9"/>
<accession>A0A559JDM9</accession>
<feature type="domain" description="DUF6558" evidence="1">
    <location>
        <begin position="9"/>
        <end position="132"/>
    </location>
</feature>
<dbReference type="Proteomes" id="UP000316330">
    <property type="component" value="Unassembled WGS sequence"/>
</dbReference>
<gene>
    <name evidence="2" type="ORF">FPZ45_17135</name>
</gene>
<name>A0A559JDM9_9BACL</name>
<reference evidence="2 3" key="1">
    <citation type="submission" date="2019-07" db="EMBL/GenBank/DDBJ databases">
        <authorList>
            <person name="Kim J."/>
        </authorList>
    </citation>
    <scope>NUCLEOTIDE SEQUENCE [LARGE SCALE GENOMIC DNA]</scope>
    <source>
        <strain evidence="2 3">G13</strain>
    </source>
</reference>
<dbReference type="NCBIfam" id="TIGR01633">
    <property type="entry name" value="phi3626_gp14_N"/>
    <property type="match status" value="1"/>
</dbReference>
<dbReference type="OrthoDB" id="2731856at2"/>
<keyword evidence="3" id="KW-1185">Reference proteome</keyword>
<evidence type="ECO:0000313" key="3">
    <source>
        <dbReference type="Proteomes" id="UP000316330"/>
    </source>
</evidence>
<dbReference type="RefSeq" id="WP_144704517.1">
    <property type="nucleotide sequence ID" value="NZ_VNJJ01000010.1"/>
</dbReference>
<dbReference type="Gene3D" id="2.40.30.200">
    <property type="match status" value="1"/>
</dbReference>
<dbReference type="EMBL" id="VNJJ01000010">
    <property type="protein sequence ID" value="TVX97969.1"/>
    <property type="molecule type" value="Genomic_DNA"/>
</dbReference>
<comment type="caution">
    <text evidence="2">The sequence shown here is derived from an EMBL/GenBank/DDBJ whole genome shotgun (WGS) entry which is preliminary data.</text>
</comment>
<evidence type="ECO:0000313" key="2">
    <source>
        <dbReference type="EMBL" id="TVX97969.1"/>
    </source>
</evidence>
<evidence type="ECO:0000259" key="1">
    <source>
        <dbReference type="Pfam" id="PF20195"/>
    </source>
</evidence>
<dbReference type="InterPro" id="IPR006520">
    <property type="entry name" value="Dit_BPSPP_N"/>
</dbReference>
<dbReference type="Pfam" id="PF20195">
    <property type="entry name" value="DUF6558"/>
    <property type="match status" value="1"/>
</dbReference>
<dbReference type="InterPro" id="IPR046688">
    <property type="entry name" value="DUF6558_N"/>
</dbReference>